<protein>
    <submittedName>
        <fullName evidence="2">Uncharacterized protein isoform X1</fullName>
    </submittedName>
</protein>
<reference evidence="2" key="1">
    <citation type="submission" date="2025-08" db="UniProtKB">
        <authorList>
            <consortium name="RefSeq"/>
        </authorList>
    </citation>
    <scope>IDENTIFICATION</scope>
</reference>
<dbReference type="RefSeq" id="XP_016490525.1">
    <property type="nucleotide sequence ID" value="XM_016635039.1"/>
</dbReference>
<organism evidence="2">
    <name type="scientific">Nicotiana tabacum</name>
    <name type="common">Common tobacco</name>
    <dbReference type="NCBI Taxonomy" id="4097"/>
    <lineage>
        <taxon>Eukaryota</taxon>
        <taxon>Viridiplantae</taxon>
        <taxon>Streptophyta</taxon>
        <taxon>Embryophyta</taxon>
        <taxon>Tracheophyta</taxon>
        <taxon>Spermatophyta</taxon>
        <taxon>Magnoliopsida</taxon>
        <taxon>eudicotyledons</taxon>
        <taxon>Gunneridae</taxon>
        <taxon>Pentapetalae</taxon>
        <taxon>asterids</taxon>
        <taxon>lamiids</taxon>
        <taxon>Solanales</taxon>
        <taxon>Solanaceae</taxon>
        <taxon>Nicotianoideae</taxon>
        <taxon>Nicotianeae</taxon>
        <taxon>Nicotiana</taxon>
    </lineage>
</organism>
<dbReference type="PaxDb" id="4097-A0A1S4BNV4"/>
<keyword evidence="1" id="KW-0472">Membrane</keyword>
<dbReference type="KEGG" id="nta:107810285"/>
<gene>
    <name evidence="2" type="primary">LOC107810285</name>
</gene>
<dbReference type="AlphaFoldDB" id="A0A1S4BNV4"/>
<evidence type="ECO:0000256" key="1">
    <source>
        <dbReference type="SAM" id="Phobius"/>
    </source>
</evidence>
<keyword evidence="1" id="KW-1133">Transmembrane helix</keyword>
<proteinExistence type="predicted"/>
<feature type="transmembrane region" description="Helical" evidence="1">
    <location>
        <begin position="42"/>
        <end position="60"/>
    </location>
</feature>
<accession>A0A1S4BNV4</accession>
<evidence type="ECO:0000313" key="2">
    <source>
        <dbReference type="RefSeq" id="XP_016490525.1"/>
    </source>
</evidence>
<name>A0A1S4BNV4_TOBAC</name>
<keyword evidence="1" id="KW-0812">Transmembrane</keyword>
<feature type="transmembrane region" description="Helical" evidence="1">
    <location>
        <begin position="72"/>
        <end position="90"/>
    </location>
</feature>
<sequence>MRLLLLLVSYLCNFSLFIAPLDRKWMANKNVTESVYRRRSDFLVVVLQIQLTPFCGYGAGIRSVRFLQGFSYTFVAPFSFLAFTSGLFYFPVDCILNSPWVDWHAYSLERVGFILARRLDFRLYDLSTTHGVDWCLTHPS</sequence>
<dbReference type="OrthoDB" id="10269311at2759"/>